<dbReference type="OrthoDB" id="338970at2759"/>
<dbReference type="GO" id="GO:0044611">
    <property type="term" value="C:nuclear pore inner ring"/>
    <property type="evidence" value="ECO:0007669"/>
    <property type="project" value="TreeGrafter"/>
</dbReference>
<dbReference type="InterPro" id="IPR004870">
    <property type="entry name" value="Nucleoporin_Nup155"/>
</dbReference>
<gene>
    <name evidence="5" type="ORF">SVUK_LOCUS20090</name>
</gene>
<evidence type="ECO:0000313" key="5">
    <source>
        <dbReference type="EMBL" id="VDM85092.1"/>
    </source>
</evidence>
<dbReference type="GO" id="GO:0000972">
    <property type="term" value="P:transcription-dependent tethering of RNA polymerase II gene DNA at nuclear periphery"/>
    <property type="evidence" value="ECO:0007669"/>
    <property type="project" value="TreeGrafter"/>
</dbReference>
<reference evidence="5 6" key="1">
    <citation type="submission" date="2018-11" db="EMBL/GenBank/DDBJ databases">
        <authorList>
            <consortium name="Pathogen Informatics"/>
        </authorList>
    </citation>
    <scope>NUCLEOTIDE SEQUENCE [LARGE SCALE GENOMIC DNA]</scope>
</reference>
<evidence type="ECO:0000259" key="4">
    <source>
        <dbReference type="Pfam" id="PF03177"/>
    </source>
</evidence>
<dbReference type="Proteomes" id="UP000270094">
    <property type="component" value="Unassembled WGS sequence"/>
</dbReference>
<dbReference type="AlphaFoldDB" id="A0A3P7M194"/>
<keyword evidence="3" id="KW-0539">Nucleus</keyword>
<evidence type="ECO:0000313" key="6">
    <source>
        <dbReference type="Proteomes" id="UP000270094"/>
    </source>
</evidence>
<organism evidence="5 6">
    <name type="scientific">Strongylus vulgaris</name>
    <name type="common">Blood worm</name>
    <dbReference type="NCBI Taxonomy" id="40348"/>
    <lineage>
        <taxon>Eukaryota</taxon>
        <taxon>Metazoa</taxon>
        <taxon>Ecdysozoa</taxon>
        <taxon>Nematoda</taxon>
        <taxon>Chromadorea</taxon>
        <taxon>Rhabditida</taxon>
        <taxon>Rhabditina</taxon>
        <taxon>Rhabditomorpha</taxon>
        <taxon>Strongyloidea</taxon>
        <taxon>Strongylidae</taxon>
        <taxon>Strongylus</taxon>
    </lineage>
</organism>
<sequence>MEKYGLLPKPDATWHNTAVGKLNVQASNLERQSLIALRKLIESSAEVLSLWSTANSFDLTAISASMDPSILPALAGRSFCHLACDGQHLSGDLIRAMIKYFLGDEAGTKDLSEKLRALCPNLYSKQLALMAYRHGRAGEDREVQAAEKRRAESYNQSIGKVSLPVICRSLADLGAFEHLANLCLLKAKRDDPKQLALMAYR</sequence>
<proteinExistence type="predicted"/>
<accession>A0A3P7M194</accession>
<comment type="subcellular location">
    <subcellularLocation>
        <location evidence="1">Nucleus</location>
    </subcellularLocation>
</comment>
<dbReference type="GO" id="GO:0006606">
    <property type="term" value="P:protein import into nucleus"/>
    <property type="evidence" value="ECO:0007669"/>
    <property type="project" value="TreeGrafter"/>
</dbReference>
<feature type="non-terminal residue" evidence="5">
    <location>
        <position position="201"/>
    </location>
</feature>
<dbReference type="GO" id="GO:0006405">
    <property type="term" value="P:RNA export from nucleus"/>
    <property type="evidence" value="ECO:0007669"/>
    <property type="project" value="TreeGrafter"/>
</dbReference>
<dbReference type="GO" id="GO:0036228">
    <property type="term" value="P:protein localization to nuclear inner membrane"/>
    <property type="evidence" value="ECO:0007669"/>
    <property type="project" value="TreeGrafter"/>
</dbReference>
<dbReference type="InterPro" id="IPR007187">
    <property type="entry name" value="Nucleoporin_Nup133/Nup155_C"/>
</dbReference>
<name>A0A3P7M194_STRVU</name>
<feature type="domain" description="Nucleoporin Nup133/Nup155-like C-terminal" evidence="4">
    <location>
        <begin position="25"/>
        <end position="198"/>
    </location>
</feature>
<dbReference type="Pfam" id="PF03177">
    <property type="entry name" value="Nucleoporin_C"/>
    <property type="match status" value="1"/>
</dbReference>
<dbReference type="GO" id="GO:0017056">
    <property type="term" value="F:structural constituent of nuclear pore"/>
    <property type="evidence" value="ECO:0007669"/>
    <property type="project" value="InterPro"/>
</dbReference>
<keyword evidence="6" id="KW-1185">Reference proteome</keyword>
<dbReference type="PANTHER" id="PTHR10350">
    <property type="entry name" value="NUCLEAR PORE COMPLEX PROTEIN NUP155"/>
    <property type="match status" value="1"/>
</dbReference>
<protein>
    <recommendedName>
        <fullName evidence="4">Nucleoporin Nup133/Nup155-like C-terminal domain-containing protein</fullName>
    </recommendedName>
</protein>
<evidence type="ECO:0000256" key="2">
    <source>
        <dbReference type="ARBA" id="ARBA00022448"/>
    </source>
</evidence>
<dbReference type="PANTHER" id="PTHR10350:SF6">
    <property type="entry name" value="NUCLEAR PORE COMPLEX PROTEIN NUP155"/>
    <property type="match status" value="1"/>
</dbReference>
<dbReference type="EMBL" id="UYYB01136136">
    <property type="protein sequence ID" value="VDM85092.1"/>
    <property type="molecule type" value="Genomic_DNA"/>
</dbReference>
<evidence type="ECO:0000256" key="1">
    <source>
        <dbReference type="ARBA" id="ARBA00004123"/>
    </source>
</evidence>
<evidence type="ECO:0000256" key="3">
    <source>
        <dbReference type="ARBA" id="ARBA00023242"/>
    </source>
</evidence>
<dbReference type="Gene3D" id="1.20.58.1780">
    <property type="match status" value="1"/>
</dbReference>
<keyword evidence="2" id="KW-0813">Transport</keyword>